<keyword evidence="4 10" id="KW-0808">Transferase</keyword>
<evidence type="ECO:0000259" key="12">
    <source>
        <dbReference type="Pfam" id="PF05430"/>
    </source>
</evidence>
<dbReference type="Gene3D" id="3.30.9.10">
    <property type="entry name" value="D-Amino Acid Oxidase, subunit A, domain 2"/>
    <property type="match status" value="1"/>
</dbReference>
<reference evidence="14" key="1">
    <citation type="journal article" date="2019" name="Int. J. Syst. Evol. Microbiol.">
        <title>The Global Catalogue of Microorganisms (GCM) 10K type strain sequencing project: providing services to taxonomists for standard genome sequencing and annotation.</title>
        <authorList>
            <consortium name="The Broad Institute Genomics Platform"/>
            <consortium name="The Broad Institute Genome Sequencing Center for Infectious Disease"/>
            <person name="Wu L."/>
            <person name="Ma J."/>
        </authorList>
    </citation>
    <scope>NUCLEOTIDE SEQUENCE [LARGE SCALE GENOMIC DNA]</scope>
    <source>
        <strain evidence="14">JCM 18423</strain>
    </source>
</reference>
<feature type="region of interest" description="FAD-dependent cmnm(5)s(2)U34 oxidoreductase" evidence="10">
    <location>
        <begin position="255"/>
        <end position="607"/>
    </location>
</feature>
<evidence type="ECO:0000256" key="2">
    <source>
        <dbReference type="ARBA" id="ARBA00022603"/>
    </source>
</evidence>
<keyword evidence="9 10" id="KW-0511">Multifunctional enzyme</keyword>
<comment type="subcellular location">
    <subcellularLocation>
        <location evidence="10">Cytoplasm</location>
    </subcellularLocation>
</comment>
<dbReference type="Proteomes" id="UP001500227">
    <property type="component" value="Unassembled WGS sequence"/>
</dbReference>
<gene>
    <name evidence="10 13" type="primary">mnmC</name>
    <name evidence="13" type="ORF">GCM10023337_11420</name>
</gene>
<dbReference type="RefSeq" id="WP_345370314.1">
    <property type="nucleotide sequence ID" value="NZ_BAABKD010000009.1"/>
</dbReference>
<keyword evidence="6 10" id="KW-0819">tRNA processing</keyword>
<keyword evidence="7 10" id="KW-0274">FAD</keyword>
<comment type="similarity">
    <text evidence="10">In the N-terminal section; belongs to the methyltransferase superfamily. tRNA (mnm(5)s(2)U34)-methyltransferase family.</text>
</comment>
<comment type="caution">
    <text evidence="13">The sequence shown here is derived from an EMBL/GenBank/DDBJ whole genome shotgun (WGS) entry which is preliminary data.</text>
</comment>
<dbReference type="PANTHER" id="PTHR13847">
    <property type="entry name" value="SARCOSINE DEHYDROGENASE-RELATED"/>
    <property type="match status" value="1"/>
</dbReference>
<feature type="region of interest" description="tRNA (mnm(5)s(2)U34)-methyltransferase" evidence="10">
    <location>
        <begin position="1"/>
        <end position="237"/>
    </location>
</feature>
<name>A0ABP9M4E3_9BURK</name>
<protein>
    <recommendedName>
        <fullName evidence="10">tRNA 5-methylaminomethyl-2-thiouridine biosynthesis bifunctional protein MnmC</fullName>
        <shortName evidence="10">tRNA mnm(5)s(2)U biosynthesis bifunctional protein</shortName>
    </recommendedName>
    <domain>
        <recommendedName>
            <fullName evidence="10">tRNA (mnm(5)s(2)U34)-methyltransferase</fullName>
            <ecNumber evidence="10">2.1.1.61</ecNumber>
        </recommendedName>
    </domain>
    <domain>
        <recommendedName>
            <fullName evidence="10">FAD-dependent cmnm(5)s(2)U34 oxidoreductase</fullName>
            <ecNumber evidence="10">1.5.-.-</ecNumber>
        </recommendedName>
    </domain>
</protein>
<dbReference type="InterPro" id="IPR047785">
    <property type="entry name" value="tRNA_MNMC2"/>
</dbReference>
<dbReference type="Gene3D" id="3.40.50.150">
    <property type="entry name" value="Vaccinia Virus protein VP39"/>
    <property type="match status" value="1"/>
</dbReference>
<evidence type="ECO:0000313" key="14">
    <source>
        <dbReference type="Proteomes" id="UP001500227"/>
    </source>
</evidence>
<keyword evidence="8 10" id="KW-0560">Oxidoreductase</keyword>
<comment type="similarity">
    <text evidence="10">In the C-terminal section; belongs to the DAO family.</text>
</comment>
<evidence type="ECO:0000256" key="8">
    <source>
        <dbReference type="ARBA" id="ARBA00023002"/>
    </source>
</evidence>
<comment type="catalytic activity">
    <reaction evidence="10">
        <text>5-aminomethyl-2-thiouridine(34) in tRNA + S-adenosyl-L-methionine = 5-methylaminomethyl-2-thiouridine(34) in tRNA + S-adenosyl-L-homocysteine + H(+)</text>
        <dbReference type="Rhea" id="RHEA:19569"/>
        <dbReference type="Rhea" id="RHEA-COMP:10195"/>
        <dbReference type="Rhea" id="RHEA-COMP:10197"/>
        <dbReference type="ChEBI" id="CHEBI:15378"/>
        <dbReference type="ChEBI" id="CHEBI:57856"/>
        <dbReference type="ChEBI" id="CHEBI:59789"/>
        <dbReference type="ChEBI" id="CHEBI:74454"/>
        <dbReference type="ChEBI" id="CHEBI:74455"/>
        <dbReference type="EC" id="2.1.1.61"/>
    </reaction>
</comment>
<dbReference type="PANTHER" id="PTHR13847:SF289">
    <property type="entry name" value="GLYCINE OXIDASE"/>
    <property type="match status" value="1"/>
</dbReference>
<dbReference type="Gene3D" id="3.50.50.60">
    <property type="entry name" value="FAD/NAD(P)-binding domain"/>
    <property type="match status" value="1"/>
</dbReference>
<evidence type="ECO:0000256" key="7">
    <source>
        <dbReference type="ARBA" id="ARBA00022827"/>
    </source>
</evidence>
<evidence type="ECO:0000256" key="3">
    <source>
        <dbReference type="ARBA" id="ARBA00022630"/>
    </source>
</evidence>
<keyword evidence="3 10" id="KW-0285">Flavoprotein</keyword>
<dbReference type="Pfam" id="PF01266">
    <property type="entry name" value="DAO"/>
    <property type="match status" value="1"/>
</dbReference>
<dbReference type="NCBIfam" id="NF033855">
    <property type="entry name" value="tRNA_MNMC2"/>
    <property type="match status" value="1"/>
</dbReference>
<dbReference type="Pfam" id="PF05430">
    <property type="entry name" value="Methyltransf_30"/>
    <property type="match status" value="1"/>
</dbReference>
<evidence type="ECO:0000256" key="6">
    <source>
        <dbReference type="ARBA" id="ARBA00022694"/>
    </source>
</evidence>
<accession>A0ABP9M4E3</accession>
<evidence type="ECO:0000256" key="4">
    <source>
        <dbReference type="ARBA" id="ARBA00022679"/>
    </source>
</evidence>
<keyword evidence="2 10" id="KW-0489">Methyltransferase</keyword>
<feature type="domain" description="FAD dependent oxidoreductase" evidence="11">
    <location>
        <begin position="252"/>
        <end position="587"/>
    </location>
</feature>
<evidence type="ECO:0000256" key="5">
    <source>
        <dbReference type="ARBA" id="ARBA00022691"/>
    </source>
</evidence>
<dbReference type="InterPro" id="IPR023032">
    <property type="entry name" value="tRNA_MAMT_biosynth_bifunc_MnmC"/>
</dbReference>
<keyword evidence="1 10" id="KW-0963">Cytoplasm</keyword>
<dbReference type="EMBL" id="BAABKD010000009">
    <property type="protein sequence ID" value="GAA5089078.1"/>
    <property type="molecule type" value="Genomic_DNA"/>
</dbReference>
<dbReference type="EC" id="2.1.1.61" evidence="10"/>
<keyword evidence="14" id="KW-1185">Reference proteome</keyword>
<evidence type="ECO:0000256" key="9">
    <source>
        <dbReference type="ARBA" id="ARBA00023268"/>
    </source>
</evidence>
<evidence type="ECO:0000256" key="1">
    <source>
        <dbReference type="ARBA" id="ARBA00022490"/>
    </source>
</evidence>
<proteinExistence type="inferred from homology"/>
<keyword evidence="5 10" id="KW-0949">S-adenosyl-L-methionine</keyword>
<evidence type="ECO:0000259" key="11">
    <source>
        <dbReference type="Pfam" id="PF01266"/>
    </source>
</evidence>
<dbReference type="SUPFAM" id="SSF51905">
    <property type="entry name" value="FAD/NAD(P)-binding domain"/>
    <property type="match status" value="1"/>
</dbReference>
<dbReference type="InterPro" id="IPR036188">
    <property type="entry name" value="FAD/NAD-bd_sf"/>
</dbReference>
<dbReference type="HAMAP" id="MF_01102">
    <property type="entry name" value="MnmC"/>
    <property type="match status" value="1"/>
</dbReference>
<comment type="function">
    <text evidence="10">Catalyzes the last two steps in the biosynthesis of 5-methylaminomethyl-2-thiouridine (mnm(5)s(2)U) at the wobble position (U34) in tRNA. Catalyzes the FAD-dependent demodification of cmnm(5)s(2)U34 to nm(5)s(2)U34, followed by the transfer of a methyl group from S-adenosyl-L-methionine to nm(5)s(2)U34, to form mnm(5)s(2)U34.</text>
</comment>
<dbReference type="InterPro" id="IPR006076">
    <property type="entry name" value="FAD-dep_OxRdtase"/>
</dbReference>
<organism evidence="13 14">
    <name type="scientific">Paenalcaligenes hermetiae</name>
    <dbReference type="NCBI Taxonomy" id="1157987"/>
    <lineage>
        <taxon>Bacteria</taxon>
        <taxon>Pseudomonadati</taxon>
        <taxon>Pseudomonadota</taxon>
        <taxon>Betaproteobacteria</taxon>
        <taxon>Burkholderiales</taxon>
        <taxon>Alcaligenaceae</taxon>
        <taxon>Paenalcaligenes</taxon>
    </lineage>
</organism>
<comment type="cofactor">
    <cofactor evidence="10">
        <name>FAD</name>
        <dbReference type="ChEBI" id="CHEBI:57692"/>
    </cofactor>
</comment>
<dbReference type="EC" id="1.5.-.-" evidence="10"/>
<feature type="domain" description="MnmC-like methyltransferase" evidence="12">
    <location>
        <begin position="116"/>
        <end position="236"/>
    </location>
</feature>
<dbReference type="InterPro" id="IPR029063">
    <property type="entry name" value="SAM-dependent_MTases_sf"/>
</dbReference>
<sequence length="607" mass="65864">MTRAFQPLVPATPTFTETGLACSDRYDDLYHAASGALEQAEYVFLGGNGLPERWRGREQFTIVETGFGLGNNFLATWAAWQQDEQRSRRLHFVSFEAHPFYAKDLALMLAHTPAALRKLADQLLAQWPVLVPGIHRLEFEQGAVTLTLFFGDIRQAAKQMVCQADAFYLDGFAPRVNPAMWTPEVFGQLVRMAAPGATAATWCAAAQVRRDLQNAGFMVTRHPGFAYKRHMIKATLRPHLGRSYTEPPQQPVIIVGGGIAGAATAHALSLRGIATCVLDPHFIHGAGGAQLGHAGLAMTPLLTRDDAPRARLSRAGILRALQRWQSSTGAMQVVGSLVVAQSEEEAFLQQQSVAELAFDLDWVQYLTAQDASRYASTPVKHGALYFPKGAVIRPQQLLTQLLETNLVTWRADTVVTVHASTQGWKVITRAGDHYEAQHVILANAQGVTSLLPQALHGQAPRVMGLDVIGGQSISIARTALNAAPSRIVAGSGYVVPLAEGYVLGSTYDQPPRSLSQAACREIFQKTEPLVPLDQDVLAVESAWVGTRAALKDHLPVLAQPLPGLWLNAGYGSYGFSWAAVLAEQIAAQMAAEPALIERDLSRALDLR</sequence>
<dbReference type="InterPro" id="IPR008471">
    <property type="entry name" value="MnmC-like_methylTransf"/>
</dbReference>
<evidence type="ECO:0000256" key="10">
    <source>
        <dbReference type="HAMAP-Rule" id="MF_01102"/>
    </source>
</evidence>
<evidence type="ECO:0000313" key="13">
    <source>
        <dbReference type="EMBL" id="GAA5089078.1"/>
    </source>
</evidence>